<keyword evidence="1 4" id="KW-0808">Transferase</keyword>
<evidence type="ECO:0000256" key="1">
    <source>
        <dbReference type="ARBA" id="ARBA00022679"/>
    </source>
</evidence>
<dbReference type="Pfam" id="PF02685">
    <property type="entry name" value="Glucokinase"/>
    <property type="match status" value="1"/>
</dbReference>
<protein>
    <submittedName>
        <fullName evidence="4">Glucokinase</fullName>
        <ecNumber evidence="4">2.7.1.2</ecNumber>
    </submittedName>
</protein>
<dbReference type="EC" id="2.7.1.2" evidence="4"/>
<dbReference type="AlphaFoldDB" id="A0A059FX23"/>
<gene>
    <name evidence="4" type="primary">glk</name>
    <name evidence="4" type="ORF">HHI_07832</name>
</gene>
<name>A0A059FX23_9PROT</name>
<keyword evidence="2 4" id="KW-0418">Kinase</keyword>
<evidence type="ECO:0000256" key="3">
    <source>
        <dbReference type="RuleBase" id="RU004046"/>
    </source>
</evidence>
<accession>A0A059FX23</accession>
<keyword evidence="5" id="KW-1185">Reference proteome</keyword>
<dbReference type="InterPro" id="IPR003836">
    <property type="entry name" value="Glucokinase"/>
</dbReference>
<dbReference type="RefSeq" id="WP_011646745.1">
    <property type="nucleotide sequence ID" value="NZ_ARYI01000005.1"/>
</dbReference>
<dbReference type="GO" id="GO:0004340">
    <property type="term" value="F:glucokinase activity"/>
    <property type="evidence" value="ECO:0007669"/>
    <property type="project" value="UniProtKB-EC"/>
</dbReference>
<dbReference type="Gene3D" id="3.30.420.40">
    <property type="match status" value="1"/>
</dbReference>
<proteinExistence type="inferred from homology"/>
<dbReference type="InterPro" id="IPR050201">
    <property type="entry name" value="Bacterial_glucokinase"/>
</dbReference>
<dbReference type="GO" id="GO:0006096">
    <property type="term" value="P:glycolytic process"/>
    <property type="evidence" value="ECO:0007669"/>
    <property type="project" value="InterPro"/>
</dbReference>
<organism evidence="4 5">
    <name type="scientific">Hyphomonas hirschiana VP5</name>
    <dbReference type="NCBI Taxonomy" id="1280951"/>
    <lineage>
        <taxon>Bacteria</taxon>
        <taxon>Pseudomonadati</taxon>
        <taxon>Pseudomonadota</taxon>
        <taxon>Alphaproteobacteria</taxon>
        <taxon>Hyphomonadales</taxon>
        <taxon>Hyphomonadaceae</taxon>
        <taxon>Hyphomonas</taxon>
    </lineage>
</organism>
<sequence length="322" mass="34577">MEGSVLVGDVGGTNVRFALAARRNGALSIEHFQKFQGDDFESFEDALKQYLDKTGVRATVACFAMAGPVRDQKVTLTNRAKWQVSSTGLEARFGFEAVRLINDFQAMARSVPEFSVSSFEEILPGTSQTGAPMLVAGPGTGFGVATLLAGANGQWSVVSGEGGHMAYAPRTDIEHDLARLLARDHGYVSNELVASGSGLEEVHRAFCEIFDRDCLNLSPETMRQRADDGDEMFQTLIEVRALAVMGAAGDLVLANGALGGVVLAGGVSERISEFLKTPLARQRFTSRGPMSDYLETCPVWLMRDASAPLIGAAAYFEQPSRI</sequence>
<dbReference type="PANTHER" id="PTHR47690">
    <property type="entry name" value="GLUCOKINASE"/>
    <property type="match status" value="1"/>
</dbReference>
<dbReference type="Proteomes" id="UP000025061">
    <property type="component" value="Unassembled WGS sequence"/>
</dbReference>
<dbReference type="PATRIC" id="fig|1280951.3.peg.1583"/>
<evidence type="ECO:0000313" key="4">
    <source>
        <dbReference type="EMBL" id="KCZ95142.1"/>
    </source>
</evidence>
<dbReference type="EMBL" id="ARYI01000005">
    <property type="protein sequence ID" value="KCZ95142.1"/>
    <property type="molecule type" value="Genomic_DNA"/>
</dbReference>
<comment type="similarity">
    <text evidence="3">Belongs to the bacterial glucokinase family.</text>
</comment>
<comment type="caution">
    <text evidence="4">The sequence shown here is derived from an EMBL/GenBank/DDBJ whole genome shotgun (WGS) entry which is preliminary data.</text>
</comment>
<reference evidence="4 5" key="1">
    <citation type="submission" date="2013-04" db="EMBL/GenBank/DDBJ databases">
        <title>Hyphomonas hirschiana VP5 Genome Sequencing.</title>
        <authorList>
            <person name="Lai Q."/>
            <person name="Shao Z."/>
        </authorList>
    </citation>
    <scope>NUCLEOTIDE SEQUENCE [LARGE SCALE GENOMIC DNA]</scope>
    <source>
        <strain evidence="4 5">VP5</strain>
    </source>
</reference>
<dbReference type="PANTHER" id="PTHR47690:SF1">
    <property type="entry name" value="GLUCOKINASE"/>
    <property type="match status" value="1"/>
</dbReference>
<evidence type="ECO:0000313" key="5">
    <source>
        <dbReference type="Proteomes" id="UP000025061"/>
    </source>
</evidence>
<dbReference type="SUPFAM" id="SSF53067">
    <property type="entry name" value="Actin-like ATPase domain"/>
    <property type="match status" value="1"/>
</dbReference>
<dbReference type="CDD" id="cd24008">
    <property type="entry name" value="ASKHA_NBD_GLK"/>
    <property type="match status" value="1"/>
</dbReference>
<evidence type="ECO:0000256" key="2">
    <source>
        <dbReference type="ARBA" id="ARBA00022777"/>
    </source>
</evidence>
<dbReference type="GO" id="GO:0005536">
    <property type="term" value="F:D-glucose binding"/>
    <property type="evidence" value="ECO:0007669"/>
    <property type="project" value="InterPro"/>
</dbReference>
<dbReference type="OrthoDB" id="9800595at2"/>
<dbReference type="Gene3D" id="3.40.367.20">
    <property type="match status" value="1"/>
</dbReference>
<dbReference type="GO" id="GO:0005524">
    <property type="term" value="F:ATP binding"/>
    <property type="evidence" value="ECO:0007669"/>
    <property type="project" value="InterPro"/>
</dbReference>
<dbReference type="GO" id="GO:0005829">
    <property type="term" value="C:cytosol"/>
    <property type="evidence" value="ECO:0007669"/>
    <property type="project" value="TreeGrafter"/>
</dbReference>
<dbReference type="InterPro" id="IPR043129">
    <property type="entry name" value="ATPase_NBD"/>
</dbReference>